<dbReference type="EMBL" id="BONZ01000039">
    <property type="protein sequence ID" value="GIH16006.1"/>
    <property type="molecule type" value="Genomic_DNA"/>
</dbReference>
<dbReference type="Pfam" id="PF16116">
    <property type="entry name" value="DUF4832"/>
    <property type="match status" value="1"/>
</dbReference>
<feature type="domain" description="DUF4832" evidence="2">
    <location>
        <begin position="324"/>
        <end position="591"/>
    </location>
</feature>
<proteinExistence type="predicted"/>
<evidence type="ECO:0000256" key="1">
    <source>
        <dbReference type="SAM" id="SignalP"/>
    </source>
</evidence>
<evidence type="ECO:0008006" key="6">
    <source>
        <dbReference type="Google" id="ProtNLM"/>
    </source>
</evidence>
<evidence type="ECO:0000313" key="4">
    <source>
        <dbReference type="EMBL" id="GIH16006.1"/>
    </source>
</evidence>
<gene>
    <name evidence="4" type="ORF">Raf01_41780</name>
</gene>
<reference evidence="4" key="1">
    <citation type="submission" date="2021-01" db="EMBL/GenBank/DDBJ databases">
        <title>Whole genome shotgun sequence of Rugosimonospora africana NBRC 104875.</title>
        <authorList>
            <person name="Komaki H."/>
            <person name="Tamura T."/>
        </authorList>
    </citation>
    <scope>NUCLEOTIDE SEQUENCE</scope>
    <source>
        <strain evidence="4">NBRC 104875</strain>
    </source>
</reference>
<evidence type="ECO:0000259" key="2">
    <source>
        <dbReference type="Pfam" id="PF16116"/>
    </source>
</evidence>
<feature type="domain" description="DUF4874" evidence="3">
    <location>
        <begin position="162"/>
        <end position="288"/>
    </location>
</feature>
<feature type="signal peptide" evidence="1">
    <location>
        <begin position="1"/>
        <end position="25"/>
    </location>
</feature>
<dbReference type="InterPro" id="IPR032379">
    <property type="entry name" value="DUF4874"/>
</dbReference>
<organism evidence="4 5">
    <name type="scientific">Rugosimonospora africana</name>
    <dbReference type="NCBI Taxonomy" id="556532"/>
    <lineage>
        <taxon>Bacteria</taxon>
        <taxon>Bacillati</taxon>
        <taxon>Actinomycetota</taxon>
        <taxon>Actinomycetes</taxon>
        <taxon>Micromonosporales</taxon>
        <taxon>Micromonosporaceae</taxon>
        <taxon>Rugosimonospora</taxon>
    </lineage>
</organism>
<evidence type="ECO:0000313" key="5">
    <source>
        <dbReference type="Proteomes" id="UP000642748"/>
    </source>
</evidence>
<sequence>MQKKMTRALSLLLTPALLLTMTAFSHGGVPREGSSAPLVPQGLNYTENPVDVPNPDRGFYRANDGMVVPVTGQGSGTVNVGNSPVTVGGAVVNTRISHIYFDLRNYSSNTFTSRGTRYTASYRAPANVSIQSRPGDSPPYAYATHFDYWRANVLPTWPRGTSQPLTADALAYIRAKLQEVRNGNGVAMVRFNYDGQGYSWVSVEHPQDGYMDRSVADIEPDKATVLQHIAQLKPILHEFEDVIMGVDGGFFGPWGEEHSTTFGTSPQAYAWLLNALLDAVPDSRSITVQGGAFLSWYNAKYHTHYTFENIDKIPPPKAGTPEARFGFFNDSYAYGEDEGDNYPDDWGSLSEGAGWPGSPLGDADSYDRGRLMTWIRKQNNLYGGEAQGDATRWNTYPFVAWEAAYAQTVYLNADYEDSVHDRWGDFTYTKENVMQKMTNAYEEPYRTEYATFDPVYDGRTGAEYWRDRLGYRLVLRDANASGWVKQNGTLEFDGSIQNVGFGNIVNKKNVSVVLRSKADGKSYTALTKLDARNWRPDLDSRASNTAAYRDLSFAIDMHKFGKVPVGDYDIYLKINDPKETTPNKRSIQFANNGEGIWDADLGANLIGSTTVNAANDIPITRIKPGNGQVGLDFAIASANGKGYSVYLKKAAAPGPFTLYRNVNYNSKGVHIKGLTNGTQYFAYVQRNAGGEISRTETVSFTPGHR</sequence>
<dbReference type="InterPro" id="IPR032267">
    <property type="entry name" value="DUF4832"/>
</dbReference>
<feature type="chain" id="PRO_5035272627" description="DUF4832 domain-containing protein" evidence="1">
    <location>
        <begin position="26"/>
        <end position="705"/>
    </location>
</feature>
<protein>
    <recommendedName>
        <fullName evidence="6">DUF4832 domain-containing protein</fullName>
    </recommendedName>
</protein>
<dbReference type="AlphaFoldDB" id="A0A8J3QT62"/>
<evidence type="ECO:0000259" key="3">
    <source>
        <dbReference type="Pfam" id="PF16173"/>
    </source>
</evidence>
<dbReference type="Gene3D" id="2.60.40.10">
    <property type="entry name" value="Immunoglobulins"/>
    <property type="match status" value="1"/>
</dbReference>
<dbReference type="Pfam" id="PF16173">
    <property type="entry name" value="DUF4874"/>
    <property type="match status" value="1"/>
</dbReference>
<keyword evidence="5" id="KW-1185">Reference proteome</keyword>
<dbReference type="InterPro" id="IPR013783">
    <property type="entry name" value="Ig-like_fold"/>
</dbReference>
<dbReference type="Proteomes" id="UP000642748">
    <property type="component" value="Unassembled WGS sequence"/>
</dbReference>
<dbReference type="GO" id="GO:0005975">
    <property type="term" value="P:carbohydrate metabolic process"/>
    <property type="evidence" value="ECO:0007669"/>
    <property type="project" value="UniProtKB-ARBA"/>
</dbReference>
<keyword evidence="1" id="KW-0732">Signal</keyword>
<name>A0A8J3QT62_9ACTN</name>
<comment type="caution">
    <text evidence="4">The sequence shown here is derived from an EMBL/GenBank/DDBJ whole genome shotgun (WGS) entry which is preliminary data.</text>
</comment>
<accession>A0A8J3QT62</accession>